<evidence type="ECO:0008006" key="4">
    <source>
        <dbReference type="Google" id="ProtNLM"/>
    </source>
</evidence>
<dbReference type="EMBL" id="MHQO01000009">
    <property type="protein sequence ID" value="OHA07457.1"/>
    <property type="molecule type" value="Genomic_DNA"/>
</dbReference>
<dbReference type="AlphaFoldDB" id="A0A1G2L6Y9"/>
<accession>A0A1G2L6Y9</accession>
<dbReference type="SUPFAM" id="SSF143120">
    <property type="entry name" value="YefM-like"/>
    <property type="match status" value="1"/>
</dbReference>
<gene>
    <name evidence="2" type="ORF">A2934_02390</name>
</gene>
<evidence type="ECO:0000313" key="3">
    <source>
        <dbReference type="Proteomes" id="UP000177982"/>
    </source>
</evidence>
<comment type="similarity">
    <text evidence="1">Belongs to the phD/YefM antitoxin family.</text>
</comment>
<proteinExistence type="inferred from homology"/>
<evidence type="ECO:0000256" key="1">
    <source>
        <dbReference type="ARBA" id="ARBA00009981"/>
    </source>
</evidence>
<reference evidence="2 3" key="1">
    <citation type="journal article" date="2016" name="Nat. Commun.">
        <title>Thousands of microbial genomes shed light on interconnected biogeochemical processes in an aquifer system.</title>
        <authorList>
            <person name="Anantharaman K."/>
            <person name="Brown C.T."/>
            <person name="Hug L.A."/>
            <person name="Sharon I."/>
            <person name="Castelle C.J."/>
            <person name="Probst A.J."/>
            <person name="Thomas B.C."/>
            <person name="Singh A."/>
            <person name="Wilkins M.J."/>
            <person name="Karaoz U."/>
            <person name="Brodie E.L."/>
            <person name="Williams K.H."/>
            <person name="Hubbard S.S."/>
            <person name="Banfield J.F."/>
        </authorList>
    </citation>
    <scope>NUCLEOTIDE SEQUENCE [LARGE SCALE GENOMIC DNA]</scope>
</reference>
<evidence type="ECO:0000313" key="2">
    <source>
        <dbReference type="EMBL" id="OHA07457.1"/>
    </source>
</evidence>
<organism evidence="2 3">
    <name type="scientific">Candidatus Sungbacteria bacterium RIFCSPLOWO2_01_FULL_47_10</name>
    <dbReference type="NCBI Taxonomy" id="1802276"/>
    <lineage>
        <taxon>Bacteria</taxon>
        <taxon>Candidatus Sungiibacteriota</taxon>
    </lineage>
</organism>
<comment type="caution">
    <text evidence="2">The sequence shown here is derived from an EMBL/GenBank/DDBJ whole genome shotgun (WGS) entry which is preliminary data.</text>
</comment>
<name>A0A1G2L6Y9_9BACT</name>
<protein>
    <recommendedName>
        <fullName evidence="4">Antitoxin</fullName>
    </recommendedName>
</protein>
<sequence>MFDNFKNLIRRGEKFIMVEGGKPVYVVMSYEDYEGMLARRSLDEEGNARKPLEGAALHGAKMETGFANERPRHHRDGDEFTARFAMDTPNVPEDISKIRLEDLPL</sequence>
<dbReference type="InterPro" id="IPR036165">
    <property type="entry name" value="YefM-like_sf"/>
</dbReference>
<dbReference type="Proteomes" id="UP000177982">
    <property type="component" value="Unassembled WGS sequence"/>
</dbReference>